<gene>
    <name evidence="3" type="ORF">FNW17_00720</name>
</gene>
<evidence type="ECO:0000313" key="3">
    <source>
        <dbReference type="EMBL" id="TRX23733.1"/>
    </source>
</evidence>
<name>A0A553CT88_9FLAO</name>
<dbReference type="GO" id="GO:0052689">
    <property type="term" value="F:carboxylic ester hydrolase activity"/>
    <property type="evidence" value="ECO:0007669"/>
    <property type="project" value="TreeGrafter"/>
</dbReference>
<evidence type="ECO:0000313" key="4">
    <source>
        <dbReference type="Proteomes" id="UP000318585"/>
    </source>
</evidence>
<protein>
    <submittedName>
        <fullName evidence="3">Alpha/beta fold hydrolase</fullName>
    </submittedName>
</protein>
<feature type="signal peptide" evidence="1">
    <location>
        <begin position="1"/>
        <end position="19"/>
    </location>
</feature>
<dbReference type="InterPro" id="IPR022742">
    <property type="entry name" value="Hydrolase_4"/>
</dbReference>
<feature type="chain" id="PRO_5021945111" evidence="1">
    <location>
        <begin position="20"/>
        <end position="460"/>
    </location>
</feature>
<organism evidence="3 4">
    <name type="scientific">Flavobacterium franklandianum</name>
    <dbReference type="NCBI Taxonomy" id="2594430"/>
    <lineage>
        <taxon>Bacteria</taxon>
        <taxon>Pseudomonadati</taxon>
        <taxon>Bacteroidota</taxon>
        <taxon>Flavobacteriia</taxon>
        <taxon>Flavobacteriales</taxon>
        <taxon>Flavobacteriaceae</taxon>
        <taxon>Flavobacterium</taxon>
    </lineage>
</organism>
<evidence type="ECO:0000259" key="2">
    <source>
        <dbReference type="Pfam" id="PF12146"/>
    </source>
</evidence>
<comment type="caution">
    <text evidence="3">The sequence shown here is derived from an EMBL/GenBank/DDBJ whole genome shotgun (WGS) entry which is preliminary data.</text>
</comment>
<keyword evidence="3" id="KW-0378">Hydrolase</keyword>
<sequence>MKTKVLLFFLFVSFQSLFSQEIQGSWAGSLSIQGTQLPLVFNIQKNGDLYQTSLDSPMQGAKGIPIKETTFANNELQLAAPNLNLKFSGHFNGTSIEGIFVQNGGSIPLVLTRKLNDTPVLKRPQEPKPPFDYPIEEVVFVNPKDKNTLAGTLTLPKNKKDFPVVILITGSGVQNRDSEIFGHKPFAVIANDFAQKGIGVLRLDDRGVGGSSKGTPEDTSASFATDITAAVDFLSAKGFKKIGLIGHSEGGLIAPMVVVQNTKVQFVISLAGPGITIDQMMLLQSQSIAKSQGATSAQIEASTAFNKKVYAYIINYNGSNLKADFQPYIKEEFIKLTQKQGLTETQIDEFVAQQTRSITSPWYVYFLKFNPELYWSKLKIPVLALNGSLDLQVKATENLAGIQAYLTKAGNKKATIKELPGLNHLFQEAKTGSTAEYSTIEQTIAPVVLDTMSNWILGLK</sequence>
<proteinExistence type="predicted"/>
<dbReference type="InterPro" id="IPR053145">
    <property type="entry name" value="AB_hydrolase_Est10"/>
</dbReference>
<evidence type="ECO:0000256" key="1">
    <source>
        <dbReference type="SAM" id="SignalP"/>
    </source>
</evidence>
<dbReference type="Pfam" id="PF12146">
    <property type="entry name" value="Hydrolase_4"/>
    <property type="match status" value="1"/>
</dbReference>
<reference evidence="3 4" key="1">
    <citation type="submission" date="2019-07" db="EMBL/GenBank/DDBJ databases">
        <title>Novel species of Flavobacterium.</title>
        <authorList>
            <person name="Liu Q."/>
            <person name="Xin Y.-H."/>
        </authorList>
    </citation>
    <scope>NUCLEOTIDE SEQUENCE [LARGE SCALE GENOMIC DNA]</scope>
    <source>
        <strain evidence="3 4">LB3P56</strain>
    </source>
</reference>
<dbReference type="Gene3D" id="3.40.50.1820">
    <property type="entry name" value="alpha/beta hydrolase"/>
    <property type="match status" value="1"/>
</dbReference>
<dbReference type="Proteomes" id="UP000318585">
    <property type="component" value="Unassembled WGS sequence"/>
</dbReference>
<accession>A0A553CT88</accession>
<dbReference type="PANTHER" id="PTHR43265:SF1">
    <property type="entry name" value="ESTERASE ESTD"/>
    <property type="match status" value="1"/>
</dbReference>
<dbReference type="EMBL" id="VJZR01000001">
    <property type="protein sequence ID" value="TRX23733.1"/>
    <property type="molecule type" value="Genomic_DNA"/>
</dbReference>
<dbReference type="AlphaFoldDB" id="A0A553CT88"/>
<dbReference type="OrthoDB" id="9809549at2"/>
<feature type="domain" description="Serine aminopeptidase S33" evidence="2">
    <location>
        <begin position="187"/>
        <end position="425"/>
    </location>
</feature>
<dbReference type="SUPFAM" id="SSF53474">
    <property type="entry name" value="alpha/beta-Hydrolases"/>
    <property type="match status" value="1"/>
</dbReference>
<dbReference type="RefSeq" id="WP_144070643.1">
    <property type="nucleotide sequence ID" value="NZ_VJZR01000001.1"/>
</dbReference>
<keyword evidence="4" id="KW-1185">Reference proteome</keyword>
<keyword evidence="1" id="KW-0732">Signal</keyword>
<dbReference type="PANTHER" id="PTHR43265">
    <property type="entry name" value="ESTERASE ESTD"/>
    <property type="match status" value="1"/>
</dbReference>
<dbReference type="InterPro" id="IPR029058">
    <property type="entry name" value="AB_hydrolase_fold"/>
</dbReference>